<gene>
    <name evidence="1" type="ORF">D3273_22775</name>
</gene>
<name>A0A4Q2TZR7_9HYPH</name>
<sequence>MIGAFHFVGGEVPRHRLDFAVERGPLHLRGVYRCVRDGGIGFATVPQRAGRFDMPTDRPHVVILGDDLHQALGPAAFHRKSVRRFAARCRTAAIVACEAIPVLYTGPALAAMGMRWDGLIVETLPRWEASWADLIREANPSITLLIGTVKPEGGVQ</sequence>
<protein>
    <submittedName>
        <fullName evidence="1">Uncharacterized protein</fullName>
    </submittedName>
</protein>
<reference evidence="1 2" key="2">
    <citation type="submission" date="2019-02" db="EMBL/GenBank/DDBJ databases">
        <title>'Lichenibacterium ramalinii' gen. nov. sp. nov., 'Lichenibacterium minor' gen. nov. sp. nov.</title>
        <authorList>
            <person name="Pankratov T."/>
        </authorList>
    </citation>
    <scope>NUCLEOTIDE SEQUENCE [LARGE SCALE GENOMIC DNA]</scope>
    <source>
        <strain evidence="1 2">RmlP026</strain>
    </source>
</reference>
<dbReference type="RefSeq" id="WP_129229195.1">
    <property type="nucleotide sequence ID" value="NZ_QYBB01000044.1"/>
</dbReference>
<reference evidence="1 2" key="1">
    <citation type="submission" date="2018-12" db="EMBL/GenBank/DDBJ databases">
        <authorList>
            <person name="Grouzdev D.S."/>
            <person name="Krutkina M.S."/>
        </authorList>
    </citation>
    <scope>NUCLEOTIDE SEQUENCE [LARGE SCALE GENOMIC DNA]</scope>
    <source>
        <strain evidence="1 2">RmlP026</strain>
    </source>
</reference>
<comment type="caution">
    <text evidence="1">The sequence shown here is derived from an EMBL/GenBank/DDBJ whole genome shotgun (WGS) entry which is preliminary data.</text>
</comment>
<proteinExistence type="predicted"/>
<evidence type="ECO:0000313" key="1">
    <source>
        <dbReference type="EMBL" id="RYC29639.1"/>
    </source>
</evidence>
<organism evidence="1 2">
    <name type="scientific">Lichenibacterium minor</name>
    <dbReference type="NCBI Taxonomy" id="2316528"/>
    <lineage>
        <taxon>Bacteria</taxon>
        <taxon>Pseudomonadati</taxon>
        <taxon>Pseudomonadota</taxon>
        <taxon>Alphaproteobacteria</taxon>
        <taxon>Hyphomicrobiales</taxon>
        <taxon>Lichenihabitantaceae</taxon>
        <taxon>Lichenibacterium</taxon>
    </lineage>
</organism>
<dbReference type="AlphaFoldDB" id="A0A4Q2TZR7"/>
<accession>A0A4Q2TZR7</accession>
<dbReference type="Proteomes" id="UP000290759">
    <property type="component" value="Unassembled WGS sequence"/>
</dbReference>
<evidence type="ECO:0000313" key="2">
    <source>
        <dbReference type="Proteomes" id="UP000290759"/>
    </source>
</evidence>
<dbReference type="OrthoDB" id="7840518at2"/>
<dbReference type="EMBL" id="QYBB01000044">
    <property type="protein sequence ID" value="RYC29639.1"/>
    <property type="molecule type" value="Genomic_DNA"/>
</dbReference>
<keyword evidence="2" id="KW-1185">Reference proteome</keyword>